<evidence type="ECO:0000313" key="3">
    <source>
        <dbReference type="Proteomes" id="UP000199347"/>
    </source>
</evidence>
<gene>
    <name evidence="2" type="ORF">SAMN03080610_03168</name>
</gene>
<dbReference type="Gene3D" id="3.40.50.620">
    <property type="entry name" value="HUPs"/>
    <property type="match status" value="1"/>
</dbReference>
<sequence length="137" mass="14724">MFRTILVPADLAHADKLERALEAAAGLAKQHGSRLVLVGVSAVLPSSLSHNPAEFAERLNEFAARQSDKHGVTFEAKAVTSHDPTRDLDQTLSEQVHETGADLVVMSSHVPGFAEHVFSSRAGYLAAHSEVSVFVVR</sequence>
<dbReference type="Pfam" id="PF00582">
    <property type="entry name" value="Usp"/>
    <property type="match status" value="1"/>
</dbReference>
<proteinExistence type="predicted"/>
<dbReference type="AlphaFoldDB" id="A0A1G5P5J3"/>
<organism evidence="2 3">
    <name type="scientific">Afifella marina DSM 2698</name>
    <dbReference type="NCBI Taxonomy" id="1120955"/>
    <lineage>
        <taxon>Bacteria</taxon>
        <taxon>Pseudomonadati</taxon>
        <taxon>Pseudomonadota</taxon>
        <taxon>Alphaproteobacteria</taxon>
        <taxon>Hyphomicrobiales</taxon>
        <taxon>Afifellaceae</taxon>
        <taxon>Afifella</taxon>
    </lineage>
</organism>
<evidence type="ECO:0000259" key="1">
    <source>
        <dbReference type="Pfam" id="PF00582"/>
    </source>
</evidence>
<dbReference type="RefSeq" id="WP_092815510.1">
    <property type="nucleotide sequence ID" value="NZ_FMVW01000009.1"/>
</dbReference>
<dbReference type="InterPro" id="IPR006016">
    <property type="entry name" value="UspA"/>
</dbReference>
<dbReference type="STRING" id="1120955.SAMN03080610_03168"/>
<accession>A0A1G5P5J3</accession>
<keyword evidence="3" id="KW-1185">Reference proteome</keyword>
<name>A0A1G5P5J3_AFIMA</name>
<dbReference type="InterPro" id="IPR014729">
    <property type="entry name" value="Rossmann-like_a/b/a_fold"/>
</dbReference>
<dbReference type="OrthoDB" id="9792500at2"/>
<dbReference type="EMBL" id="FMVW01000009">
    <property type="protein sequence ID" value="SCZ44290.1"/>
    <property type="molecule type" value="Genomic_DNA"/>
</dbReference>
<dbReference type="CDD" id="cd00293">
    <property type="entry name" value="USP-like"/>
    <property type="match status" value="1"/>
</dbReference>
<dbReference type="Proteomes" id="UP000199347">
    <property type="component" value="Unassembled WGS sequence"/>
</dbReference>
<dbReference type="SUPFAM" id="SSF52402">
    <property type="entry name" value="Adenine nucleotide alpha hydrolases-like"/>
    <property type="match status" value="1"/>
</dbReference>
<reference evidence="2 3" key="1">
    <citation type="submission" date="2016-10" db="EMBL/GenBank/DDBJ databases">
        <authorList>
            <person name="de Groot N.N."/>
        </authorList>
    </citation>
    <scope>NUCLEOTIDE SEQUENCE [LARGE SCALE GENOMIC DNA]</scope>
    <source>
        <strain evidence="2 3">DSM 2698</strain>
    </source>
</reference>
<protein>
    <submittedName>
        <fullName evidence="2">Nucleotide-binding universal stress protein, UspA family</fullName>
    </submittedName>
</protein>
<feature type="domain" description="UspA" evidence="1">
    <location>
        <begin position="1"/>
        <end position="137"/>
    </location>
</feature>
<evidence type="ECO:0000313" key="2">
    <source>
        <dbReference type="EMBL" id="SCZ44290.1"/>
    </source>
</evidence>